<dbReference type="EMBL" id="PTLS01000022">
    <property type="protein sequence ID" value="RMX25750.1"/>
    <property type="molecule type" value="Genomic_DNA"/>
</dbReference>
<proteinExistence type="predicted"/>
<accession>A0A3M6SEI5</accession>
<dbReference type="Pfam" id="PF01381">
    <property type="entry name" value="HTH_3"/>
    <property type="match status" value="1"/>
</dbReference>
<feature type="domain" description="HTH cro/C1-type" evidence="2">
    <location>
        <begin position="6"/>
        <end position="60"/>
    </location>
</feature>
<dbReference type="SUPFAM" id="SSF47413">
    <property type="entry name" value="lambda repressor-like DNA-binding domains"/>
    <property type="match status" value="1"/>
</dbReference>
<dbReference type="CDD" id="cd00093">
    <property type="entry name" value="HTH_XRE"/>
    <property type="match status" value="1"/>
</dbReference>
<gene>
    <name evidence="3" type="ORF">C5O77_03535</name>
</gene>
<comment type="caution">
    <text evidence="3">The sequence shown here is derived from an EMBL/GenBank/DDBJ whole genome shotgun (WGS) entry which is preliminary data.</text>
</comment>
<dbReference type="GO" id="GO:0003677">
    <property type="term" value="F:DNA binding"/>
    <property type="evidence" value="ECO:0007669"/>
    <property type="project" value="UniProtKB-KW"/>
</dbReference>
<evidence type="ECO:0000313" key="4">
    <source>
        <dbReference type="Proteomes" id="UP000276940"/>
    </source>
</evidence>
<dbReference type="PANTHER" id="PTHR46558">
    <property type="entry name" value="TRACRIPTIONAL REGULATORY PROTEIN-RELATED-RELATED"/>
    <property type="match status" value="1"/>
</dbReference>
<dbReference type="Proteomes" id="UP000276940">
    <property type="component" value="Unassembled WGS sequence"/>
</dbReference>
<evidence type="ECO:0000256" key="1">
    <source>
        <dbReference type="ARBA" id="ARBA00023125"/>
    </source>
</evidence>
<evidence type="ECO:0000259" key="2">
    <source>
        <dbReference type="PROSITE" id="PS50943"/>
    </source>
</evidence>
<protein>
    <recommendedName>
        <fullName evidence="2">HTH cro/C1-type domain-containing protein</fullName>
    </recommendedName>
</protein>
<sequence length="161" mass="18313">MSSNRIAELRHKKNMTLKELGNALNMRDNTLSQYENNKREPKLETWRKLANFFNVSVEYLMGLSDQPHVPKYETDKRVNRLPATGLSPLSEDERAEGGYIINAPKPSASDTLRNIVTMLMLDDGINDPIKRQDLLKKAYTADNATAKTVLAKIYSVLLNEF</sequence>
<dbReference type="PANTHER" id="PTHR46558:SF11">
    <property type="entry name" value="HTH-TYPE TRANSCRIPTIONAL REGULATOR XRE"/>
    <property type="match status" value="1"/>
</dbReference>
<organism evidence="3 4">
    <name type="scientific">Limosilactobacillus reuteri</name>
    <name type="common">Lactobacillus reuteri</name>
    <dbReference type="NCBI Taxonomy" id="1598"/>
    <lineage>
        <taxon>Bacteria</taxon>
        <taxon>Bacillati</taxon>
        <taxon>Bacillota</taxon>
        <taxon>Bacilli</taxon>
        <taxon>Lactobacillales</taxon>
        <taxon>Lactobacillaceae</taxon>
        <taxon>Limosilactobacillus</taxon>
    </lineage>
</organism>
<dbReference type="Gene3D" id="1.10.260.40">
    <property type="entry name" value="lambda repressor-like DNA-binding domains"/>
    <property type="match status" value="1"/>
</dbReference>
<name>A0A3M6SEI5_LIMRT</name>
<dbReference type="InterPro" id="IPR010982">
    <property type="entry name" value="Lambda_DNA-bd_dom_sf"/>
</dbReference>
<dbReference type="SMART" id="SM00530">
    <property type="entry name" value="HTH_XRE"/>
    <property type="match status" value="1"/>
</dbReference>
<dbReference type="RefSeq" id="WP_124216124.1">
    <property type="nucleotide sequence ID" value="NZ_PTLS01000022.1"/>
</dbReference>
<dbReference type="InterPro" id="IPR001387">
    <property type="entry name" value="Cro/C1-type_HTH"/>
</dbReference>
<keyword evidence="1" id="KW-0238">DNA-binding</keyword>
<reference evidence="3 4" key="1">
    <citation type="journal article" date="2018" name="J Appl Environ Microbiol">
        <title>The gut symbionts Lactobacillus reuteri R2lc and 2010 encode a polyketide synthase cluster that activates the mammalian aryl-hydrocarbon receptor.</title>
        <authorList>
            <person name="Ozcam M."/>
            <person name="Roos S."/>
            <person name="Van Pijkeren J.P."/>
        </authorList>
    </citation>
    <scope>NUCLEOTIDE SEQUENCE [LARGE SCALE GENOMIC DNA]</scope>
    <source>
        <strain evidence="3 4">R2lc</strain>
    </source>
</reference>
<evidence type="ECO:0000313" key="3">
    <source>
        <dbReference type="EMBL" id="RMX25750.1"/>
    </source>
</evidence>
<dbReference type="AlphaFoldDB" id="A0A3M6SEI5"/>
<dbReference type="PROSITE" id="PS50943">
    <property type="entry name" value="HTH_CROC1"/>
    <property type="match status" value="1"/>
</dbReference>